<dbReference type="EMBL" id="JAERPS020000006">
    <property type="protein sequence ID" value="MBZ9613273.1"/>
    <property type="molecule type" value="Genomic_DNA"/>
</dbReference>
<reference evidence="2 3" key="1">
    <citation type="submission" date="2021-08" db="EMBL/GenBank/DDBJ databases">
        <title>Rheinheimera aquimaris sp. nov., isolated from seawater of the East Sea in Korea.</title>
        <authorList>
            <person name="Kim K.H."/>
            <person name="Wenting R."/>
            <person name="Kim K.R."/>
            <person name="Jeon C.O."/>
        </authorList>
    </citation>
    <scope>NUCLEOTIDE SEQUENCE [LARGE SCALE GENOMIC DNA]</scope>
    <source>
        <strain evidence="2 3">MA-13</strain>
    </source>
</reference>
<organism evidence="2 3">
    <name type="scientific">Rheinheimera maricola</name>
    <dbReference type="NCBI Taxonomy" id="2793282"/>
    <lineage>
        <taxon>Bacteria</taxon>
        <taxon>Pseudomonadati</taxon>
        <taxon>Pseudomonadota</taxon>
        <taxon>Gammaproteobacteria</taxon>
        <taxon>Chromatiales</taxon>
        <taxon>Chromatiaceae</taxon>
        <taxon>Rheinheimera</taxon>
    </lineage>
</organism>
<keyword evidence="3" id="KW-1185">Reference proteome</keyword>
<evidence type="ECO:0000313" key="3">
    <source>
        <dbReference type="Proteomes" id="UP000663814"/>
    </source>
</evidence>
<dbReference type="Gene3D" id="3.40.50.1010">
    <property type="entry name" value="5'-nuclease"/>
    <property type="match status" value="1"/>
</dbReference>
<dbReference type="InterPro" id="IPR021139">
    <property type="entry name" value="NYN"/>
</dbReference>
<dbReference type="Proteomes" id="UP000663814">
    <property type="component" value="Unassembled WGS sequence"/>
</dbReference>
<comment type="caution">
    <text evidence="2">The sequence shown here is derived from an EMBL/GenBank/DDBJ whole genome shotgun (WGS) entry which is preliminary data.</text>
</comment>
<feature type="domain" description="NYN" evidence="1">
    <location>
        <begin position="29"/>
        <end position="83"/>
    </location>
</feature>
<evidence type="ECO:0000313" key="2">
    <source>
        <dbReference type="EMBL" id="MBZ9613273.1"/>
    </source>
</evidence>
<gene>
    <name evidence="2" type="ORF">I4W93_016905</name>
</gene>
<dbReference type="RefSeq" id="WP_205311963.1">
    <property type="nucleotide sequence ID" value="NZ_JAERPS020000006.1"/>
</dbReference>
<evidence type="ECO:0000259" key="1">
    <source>
        <dbReference type="Pfam" id="PF01936"/>
    </source>
</evidence>
<accession>A0ABS7XF09</accession>
<name>A0ABS7XF09_9GAMM</name>
<proteinExistence type="predicted"/>
<sequence>MNPVTLRQVDPLRPKELHAGCPQVNVWRIEEKQTDINIAVHALMDAFNDPSPQHFVFVSNDTDLCPLLDALKKLEHIKTGVIAPVDGIYQHQATDLACRVDWAKKEIKAEELKAAQLALRIDSSVRTELKSSIRKPLEWFGAKELSGQIFETLFAAMEKRNKVYQWLEQQPVKNAIDGVPDLPSPAIDLLDDVDTAKLVLIHAQAYADYVSKNGKR</sequence>
<protein>
    <submittedName>
        <fullName evidence="2">NYN domain-containing protein</fullName>
    </submittedName>
</protein>
<dbReference type="Pfam" id="PF01936">
    <property type="entry name" value="NYN"/>
    <property type="match status" value="1"/>
</dbReference>